<evidence type="ECO:0000313" key="3">
    <source>
        <dbReference type="Proteomes" id="UP001607303"/>
    </source>
</evidence>
<gene>
    <name evidence="2" type="ORF">V1477_017026</name>
</gene>
<accession>A0ABD2B4W5</accession>
<keyword evidence="1" id="KW-0472">Membrane</keyword>
<dbReference type="AlphaFoldDB" id="A0ABD2B4W5"/>
<dbReference type="Proteomes" id="UP001607303">
    <property type="component" value="Unassembled WGS sequence"/>
</dbReference>
<feature type="transmembrane region" description="Helical" evidence="1">
    <location>
        <begin position="20"/>
        <end position="42"/>
    </location>
</feature>
<organism evidence="2 3">
    <name type="scientific">Vespula maculifrons</name>
    <name type="common">Eastern yellow jacket</name>
    <name type="synonym">Wasp</name>
    <dbReference type="NCBI Taxonomy" id="7453"/>
    <lineage>
        <taxon>Eukaryota</taxon>
        <taxon>Metazoa</taxon>
        <taxon>Ecdysozoa</taxon>
        <taxon>Arthropoda</taxon>
        <taxon>Hexapoda</taxon>
        <taxon>Insecta</taxon>
        <taxon>Pterygota</taxon>
        <taxon>Neoptera</taxon>
        <taxon>Endopterygota</taxon>
        <taxon>Hymenoptera</taxon>
        <taxon>Apocrita</taxon>
        <taxon>Aculeata</taxon>
        <taxon>Vespoidea</taxon>
        <taxon>Vespidae</taxon>
        <taxon>Vespinae</taxon>
        <taxon>Vespula</taxon>
    </lineage>
</organism>
<name>A0ABD2B4W5_VESMC</name>
<sequence length="46" mass="5511">MGKRKTQYPVTVVLVIRESLFSFLIHIYVWHNLCNILCFSLLTTRR</sequence>
<proteinExistence type="predicted"/>
<keyword evidence="1" id="KW-0812">Transmembrane</keyword>
<comment type="caution">
    <text evidence="2">The sequence shown here is derived from an EMBL/GenBank/DDBJ whole genome shotgun (WGS) entry which is preliminary data.</text>
</comment>
<dbReference type="EMBL" id="JAYRBN010000100">
    <property type="protein sequence ID" value="KAL2727750.1"/>
    <property type="molecule type" value="Genomic_DNA"/>
</dbReference>
<keyword evidence="1" id="KW-1133">Transmembrane helix</keyword>
<keyword evidence="3" id="KW-1185">Reference proteome</keyword>
<protein>
    <submittedName>
        <fullName evidence="2">Uncharacterized protein</fullName>
    </submittedName>
</protein>
<evidence type="ECO:0000313" key="2">
    <source>
        <dbReference type="EMBL" id="KAL2727750.1"/>
    </source>
</evidence>
<reference evidence="2 3" key="1">
    <citation type="journal article" date="2024" name="Ann. Entomol. Soc. Am.">
        <title>Genomic analyses of the southern and eastern yellowjacket wasps (Hymenoptera: Vespidae) reveal evolutionary signatures of social life.</title>
        <authorList>
            <person name="Catto M.A."/>
            <person name="Caine P.B."/>
            <person name="Orr S.E."/>
            <person name="Hunt B.G."/>
            <person name="Goodisman M.A.D."/>
        </authorList>
    </citation>
    <scope>NUCLEOTIDE SEQUENCE [LARGE SCALE GENOMIC DNA]</scope>
    <source>
        <strain evidence="2">232</strain>
        <tissue evidence="2">Head and thorax</tissue>
    </source>
</reference>
<evidence type="ECO:0000256" key="1">
    <source>
        <dbReference type="SAM" id="Phobius"/>
    </source>
</evidence>